<dbReference type="EMBL" id="WSZM01000324">
    <property type="protein sequence ID" value="KAF4035343.1"/>
    <property type="molecule type" value="Genomic_DNA"/>
</dbReference>
<organism evidence="2 3">
    <name type="scientific">Phytophthora infestans</name>
    <name type="common">Potato late blight agent</name>
    <name type="synonym">Botrytis infestans</name>
    <dbReference type="NCBI Taxonomy" id="4787"/>
    <lineage>
        <taxon>Eukaryota</taxon>
        <taxon>Sar</taxon>
        <taxon>Stramenopiles</taxon>
        <taxon>Oomycota</taxon>
        <taxon>Peronosporomycetes</taxon>
        <taxon>Peronosporales</taxon>
        <taxon>Peronosporaceae</taxon>
        <taxon>Phytophthora</taxon>
    </lineage>
</organism>
<feature type="compositionally biased region" description="Basic and acidic residues" evidence="1">
    <location>
        <begin position="11"/>
        <end position="20"/>
    </location>
</feature>
<reference evidence="2" key="1">
    <citation type="submission" date="2020-04" db="EMBL/GenBank/DDBJ databases">
        <title>Hybrid Assembly of Korean Phytophthora infestans isolates.</title>
        <authorList>
            <person name="Prokchorchik M."/>
            <person name="Lee Y."/>
            <person name="Seo J."/>
            <person name="Cho J.-H."/>
            <person name="Park Y.-E."/>
            <person name="Jang D.-C."/>
            <person name="Im J.-S."/>
            <person name="Choi J.-G."/>
            <person name="Park H.-J."/>
            <person name="Lee G.-B."/>
            <person name="Lee Y.-G."/>
            <person name="Hong S.-Y."/>
            <person name="Cho K."/>
            <person name="Sohn K.H."/>
        </authorList>
    </citation>
    <scope>NUCLEOTIDE SEQUENCE</scope>
    <source>
        <strain evidence="2">KR_1_A1</strain>
    </source>
</reference>
<proteinExistence type="predicted"/>
<sequence>MPRARRSTLAIEERSRRLADINRPLATSINITTDQRKRPENDQQVDSHTSEQKTRRLFTLQTTTDHHHQRATARPPTSLPHDNLPSFTQPSERVPTRPTYRPTN</sequence>
<accession>A0A833WA89</accession>
<name>A0A833WA89_PHYIN</name>
<evidence type="ECO:0000256" key="1">
    <source>
        <dbReference type="SAM" id="MobiDB-lite"/>
    </source>
</evidence>
<evidence type="ECO:0000313" key="2">
    <source>
        <dbReference type="EMBL" id="KAF4035343.1"/>
    </source>
</evidence>
<dbReference type="Proteomes" id="UP000602510">
    <property type="component" value="Unassembled WGS sequence"/>
</dbReference>
<feature type="region of interest" description="Disordered" evidence="1">
    <location>
        <begin position="1"/>
        <end position="104"/>
    </location>
</feature>
<gene>
    <name evidence="2" type="ORF">GN244_ATG12669</name>
</gene>
<comment type="caution">
    <text evidence="2">The sequence shown here is derived from an EMBL/GenBank/DDBJ whole genome shotgun (WGS) entry which is preliminary data.</text>
</comment>
<evidence type="ECO:0000313" key="3">
    <source>
        <dbReference type="Proteomes" id="UP000602510"/>
    </source>
</evidence>
<keyword evidence="3" id="KW-1185">Reference proteome</keyword>
<dbReference type="AlphaFoldDB" id="A0A833WA89"/>
<protein>
    <submittedName>
        <fullName evidence="2">Uncharacterized protein</fullName>
    </submittedName>
</protein>